<dbReference type="PANTHER" id="PTHR32322:SF18">
    <property type="entry name" value="S-ADENOSYLMETHIONINE_S-ADENOSYLHOMOCYSTEINE TRANSPORTER"/>
    <property type="match status" value="1"/>
</dbReference>
<feature type="transmembrane region" description="Helical" evidence="7">
    <location>
        <begin position="164"/>
        <end position="183"/>
    </location>
</feature>
<sequence length="322" mass="34901">MKTMTEKIFTHPLGIIAAAAGATFLWGSAFPFVKLSYAELNIGKEDVFEQILFAGYRFVLASILILVLMKLIGKKVAYQRGTLLKVGRIGLFQTLLQYVLFSYGISSTTGVQGSIIAGTTSFFQIILAHYMYASDKISLRKMIGLVVGFAGVILVGISKGSLTLHFGLAEICLLLAMFFGALGNVMSKKESEHLEVLYMTSYQMLLGGLAIMAIGASGAGLLPFEMTWSTTWMLLYLACISALGFVVWNTVMKYNKVGSISMYLFLIPVFGVFLSGAMLGEELHMFVWAALVLVVSGIVIVNGKRTKAPTAGSETPGQELTQ</sequence>
<evidence type="ECO:0000313" key="10">
    <source>
        <dbReference type="Proteomes" id="UP000289856"/>
    </source>
</evidence>
<dbReference type="Proteomes" id="UP000289856">
    <property type="component" value="Chromosome"/>
</dbReference>
<feature type="domain" description="EamA" evidence="8">
    <location>
        <begin position="169"/>
        <end position="302"/>
    </location>
</feature>
<dbReference type="KEGG" id="cohn:KCTCHS21_16870"/>
<proteinExistence type="inferred from homology"/>
<feature type="transmembrane region" description="Helical" evidence="7">
    <location>
        <begin position="285"/>
        <end position="303"/>
    </location>
</feature>
<feature type="transmembrane region" description="Helical" evidence="7">
    <location>
        <begin position="260"/>
        <end position="279"/>
    </location>
</feature>
<gene>
    <name evidence="9" type="ORF">KCTCHS21_16870</name>
</gene>
<dbReference type="AlphaFoldDB" id="A0A3T1D2L3"/>
<feature type="domain" description="EamA" evidence="8">
    <location>
        <begin position="16"/>
        <end position="155"/>
    </location>
</feature>
<evidence type="ECO:0000256" key="3">
    <source>
        <dbReference type="ARBA" id="ARBA00022475"/>
    </source>
</evidence>
<accession>A0A3T1D2L3</accession>
<evidence type="ECO:0000259" key="8">
    <source>
        <dbReference type="Pfam" id="PF00892"/>
    </source>
</evidence>
<evidence type="ECO:0000256" key="1">
    <source>
        <dbReference type="ARBA" id="ARBA00004651"/>
    </source>
</evidence>
<dbReference type="InterPro" id="IPR037185">
    <property type="entry name" value="EmrE-like"/>
</dbReference>
<dbReference type="InterPro" id="IPR000620">
    <property type="entry name" value="EamA_dom"/>
</dbReference>
<dbReference type="PANTHER" id="PTHR32322">
    <property type="entry name" value="INNER MEMBRANE TRANSPORTER"/>
    <property type="match status" value="1"/>
</dbReference>
<comment type="similarity">
    <text evidence="2">Belongs to the EamA transporter family.</text>
</comment>
<dbReference type="Pfam" id="PF00892">
    <property type="entry name" value="EamA"/>
    <property type="match status" value="2"/>
</dbReference>
<dbReference type="SUPFAM" id="SSF103481">
    <property type="entry name" value="Multidrug resistance efflux transporter EmrE"/>
    <property type="match status" value="2"/>
</dbReference>
<feature type="transmembrane region" description="Helical" evidence="7">
    <location>
        <begin position="111"/>
        <end position="130"/>
    </location>
</feature>
<evidence type="ECO:0000256" key="4">
    <source>
        <dbReference type="ARBA" id="ARBA00022692"/>
    </source>
</evidence>
<name>A0A3T1D2L3_9BACL</name>
<organism evidence="9 10">
    <name type="scientific">Cohnella abietis</name>
    <dbReference type="NCBI Taxonomy" id="2507935"/>
    <lineage>
        <taxon>Bacteria</taxon>
        <taxon>Bacillati</taxon>
        <taxon>Bacillota</taxon>
        <taxon>Bacilli</taxon>
        <taxon>Bacillales</taxon>
        <taxon>Paenibacillaceae</taxon>
        <taxon>Cohnella</taxon>
    </lineage>
</organism>
<feature type="transmembrane region" description="Helical" evidence="7">
    <location>
        <begin position="53"/>
        <end position="73"/>
    </location>
</feature>
<feature type="transmembrane region" description="Helical" evidence="7">
    <location>
        <begin position="12"/>
        <end position="33"/>
    </location>
</feature>
<feature type="transmembrane region" description="Helical" evidence="7">
    <location>
        <begin position="85"/>
        <end position="105"/>
    </location>
</feature>
<evidence type="ECO:0000313" key="9">
    <source>
        <dbReference type="EMBL" id="BBI32288.1"/>
    </source>
</evidence>
<evidence type="ECO:0000256" key="7">
    <source>
        <dbReference type="SAM" id="Phobius"/>
    </source>
</evidence>
<dbReference type="EMBL" id="AP019400">
    <property type="protein sequence ID" value="BBI32288.1"/>
    <property type="molecule type" value="Genomic_DNA"/>
</dbReference>
<keyword evidence="3" id="KW-1003">Cell membrane</keyword>
<dbReference type="InterPro" id="IPR050638">
    <property type="entry name" value="AA-Vitamin_Transporters"/>
</dbReference>
<protein>
    <submittedName>
        <fullName evidence="9">Transporter</fullName>
    </submittedName>
</protein>
<evidence type="ECO:0000256" key="2">
    <source>
        <dbReference type="ARBA" id="ARBA00007362"/>
    </source>
</evidence>
<keyword evidence="6 7" id="KW-0472">Membrane</keyword>
<feature type="transmembrane region" description="Helical" evidence="7">
    <location>
        <begin position="142"/>
        <end position="158"/>
    </location>
</feature>
<dbReference type="GO" id="GO:0005886">
    <property type="term" value="C:plasma membrane"/>
    <property type="evidence" value="ECO:0007669"/>
    <property type="project" value="UniProtKB-SubCell"/>
</dbReference>
<reference evidence="9 10" key="1">
    <citation type="submission" date="2019-01" db="EMBL/GenBank/DDBJ databases">
        <title>Complete genome sequence of Cohnella hallensis HS21 isolated from Korean fir (Abies koreana) rhizospheric soil.</title>
        <authorList>
            <person name="Jiang L."/>
            <person name="Kang S.W."/>
            <person name="Kim S."/>
            <person name="Jung J."/>
            <person name="Kim C.Y."/>
            <person name="Kim D.H."/>
            <person name="Kim S.W."/>
            <person name="Lee J."/>
        </authorList>
    </citation>
    <scope>NUCLEOTIDE SEQUENCE [LARGE SCALE GENOMIC DNA]</scope>
    <source>
        <strain evidence="9 10">HS21</strain>
    </source>
</reference>
<evidence type="ECO:0000256" key="6">
    <source>
        <dbReference type="ARBA" id="ARBA00023136"/>
    </source>
</evidence>
<keyword evidence="4 7" id="KW-0812">Transmembrane</keyword>
<comment type="subcellular location">
    <subcellularLocation>
        <location evidence="1">Cell membrane</location>
        <topology evidence="1">Multi-pass membrane protein</topology>
    </subcellularLocation>
</comment>
<evidence type="ECO:0000256" key="5">
    <source>
        <dbReference type="ARBA" id="ARBA00022989"/>
    </source>
</evidence>
<keyword evidence="5 7" id="KW-1133">Transmembrane helix</keyword>
<feature type="transmembrane region" description="Helical" evidence="7">
    <location>
        <begin position="204"/>
        <end position="224"/>
    </location>
</feature>
<feature type="transmembrane region" description="Helical" evidence="7">
    <location>
        <begin position="230"/>
        <end position="248"/>
    </location>
</feature>
<keyword evidence="10" id="KW-1185">Reference proteome</keyword>